<name>A0ACA9QAN0_9GLOM</name>
<dbReference type="Proteomes" id="UP000789525">
    <property type="component" value="Unassembled WGS sequence"/>
</dbReference>
<evidence type="ECO:0000313" key="1">
    <source>
        <dbReference type="EMBL" id="CAG8744667.1"/>
    </source>
</evidence>
<feature type="non-terminal residue" evidence="1">
    <location>
        <position position="196"/>
    </location>
</feature>
<accession>A0ACA9QAN0</accession>
<protein>
    <submittedName>
        <fullName evidence="1">5609_t:CDS:1</fullName>
    </submittedName>
</protein>
<organism evidence="1 2">
    <name type="scientific">Acaulospora colombiana</name>
    <dbReference type="NCBI Taxonomy" id="27376"/>
    <lineage>
        <taxon>Eukaryota</taxon>
        <taxon>Fungi</taxon>
        <taxon>Fungi incertae sedis</taxon>
        <taxon>Mucoromycota</taxon>
        <taxon>Glomeromycotina</taxon>
        <taxon>Glomeromycetes</taxon>
        <taxon>Diversisporales</taxon>
        <taxon>Acaulosporaceae</taxon>
        <taxon>Acaulospora</taxon>
    </lineage>
</organism>
<comment type="caution">
    <text evidence="1">The sequence shown here is derived from an EMBL/GenBank/DDBJ whole genome shotgun (WGS) entry which is preliminary data.</text>
</comment>
<gene>
    <name evidence="1" type="ORF">ACOLOM_LOCUS12367</name>
</gene>
<dbReference type="EMBL" id="CAJVPT010049767">
    <property type="protein sequence ID" value="CAG8744667.1"/>
    <property type="molecule type" value="Genomic_DNA"/>
</dbReference>
<reference evidence="1" key="1">
    <citation type="submission" date="2021-06" db="EMBL/GenBank/DDBJ databases">
        <authorList>
            <person name="Kallberg Y."/>
            <person name="Tangrot J."/>
            <person name="Rosling A."/>
        </authorList>
    </citation>
    <scope>NUCLEOTIDE SEQUENCE</scope>
    <source>
        <strain evidence="1">CL356</strain>
    </source>
</reference>
<sequence>MEAKGCARPVQRKNARRHFFWALRSQLSLSTAISKLTAISPRLSTEEAKRRIFDQIPQVSHTDDRAVAEALESLDLSDVVAQVTSAHVTGEIMSLVQSHRKAGLAGLVGVVNALTDEEKAALAVALQGVAPSPGRISIRSSMISTLTNYSPSILLRALMAGPIRLLRIISCFISKYGLLVATSSISLSPVATELLP</sequence>
<evidence type="ECO:0000313" key="2">
    <source>
        <dbReference type="Proteomes" id="UP000789525"/>
    </source>
</evidence>
<keyword evidence="2" id="KW-1185">Reference proteome</keyword>
<proteinExistence type="predicted"/>